<reference evidence="1" key="1">
    <citation type="submission" date="2023-03" db="EMBL/GenBank/DDBJ databases">
        <title>Massive genome expansion in bonnet fungi (Mycena s.s.) driven by repeated elements and novel gene families across ecological guilds.</title>
        <authorList>
            <consortium name="Lawrence Berkeley National Laboratory"/>
            <person name="Harder C.B."/>
            <person name="Miyauchi S."/>
            <person name="Viragh M."/>
            <person name="Kuo A."/>
            <person name="Thoen E."/>
            <person name="Andreopoulos B."/>
            <person name="Lu D."/>
            <person name="Skrede I."/>
            <person name="Drula E."/>
            <person name="Henrissat B."/>
            <person name="Morin E."/>
            <person name="Kohler A."/>
            <person name="Barry K."/>
            <person name="LaButti K."/>
            <person name="Morin E."/>
            <person name="Salamov A."/>
            <person name="Lipzen A."/>
            <person name="Mereny Z."/>
            <person name="Hegedus B."/>
            <person name="Baldrian P."/>
            <person name="Stursova M."/>
            <person name="Weitz H."/>
            <person name="Taylor A."/>
            <person name="Grigoriev I.V."/>
            <person name="Nagy L.G."/>
            <person name="Martin F."/>
            <person name="Kauserud H."/>
        </authorList>
    </citation>
    <scope>NUCLEOTIDE SEQUENCE</scope>
    <source>
        <strain evidence="1">CBHHK173m</strain>
    </source>
</reference>
<proteinExistence type="predicted"/>
<name>A0AAD6U1G7_9AGAR</name>
<organism evidence="1 2">
    <name type="scientific">Mycena belliarum</name>
    <dbReference type="NCBI Taxonomy" id="1033014"/>
    <lineage>
        <taxon>Eukaryota</taxon>
        <taxon>Fungi</taxon>
        <taxon>Dikarya</taxon>
        <taxon>Basidiomycota</taxon>
        <taxon>Agaricomycotina</taxon>
        <taxon>Agaricomycetes</taxon>
        <taxon>Agaricomycetidae</taxon>
        <taxon>Agaricales</taxon>
        <taxon>Marasmiineae</taxon>
        <taxon>Mycenaceae</taxon>
        <taxon>Mycena</taxon>
    </lineage>
</organism>
<gene>
    <name evidence="1" type="ORF">B0H15DRAFT_802353</name>
</gene>
<dbReference type="AlphaFoldDB" id="A0AAD6U1G7"/>
<dbReference type="Proteomes" id="UP001222325">
    <property type="component" value="Unassembled WGS sequence"/>
</dbReference>
<accession>A0AAD6U1G7</accession>
<evidence type="ECO:0000313" key="2">
    <source>
        <dbReference type="Proteomes" id="UP001222325"/>
    </source>
</evidence>
<protein>
    <submittedName>
        <fullName evidence="1">Uncharacterized protein</fullName>
    </submittedName>
</protein>
<dbReference type="EMBL" id="JARJCN010000037">
    <property type="protein sequence ID" value="KAJ7084591.1"/>
    <property type="molecule type" value="Genomic_DNA"/>
</dbReference>
<evidence type="ECO:0000313" key="1">
    <source>
        <dbReference type="EMBL" id="KAJ7084591.1"/>
    </source>
</evidence>
<comment type="caution">
    <text evidence="1">The sequence shown here is derived from an EMBL/GenBank/DDBJ whole genome shotgun (WGS) entry which is preliminary data.</text>
</comment>
<keyword evidence="2" id="KW-1185">Reference proteome</keyword>
<sequence length="289" mass="31663">MCAGEQPRQLPGVNILANHLRLLQMPQESSRSPWIFTGGGNIKDSECKLQSVIALSDLQFIPFPPRYHLGPCNPLSIFWATICHELVHTLDCVQVLIVASDCTHLGNNQDLDAVESAHELMASGSTEKAKGDQADPSGSKLKYVTLNNHPILDIAAAGVEIHELLRHLEESEVVGKDVNSRELHGLFPGAHRICMFVAEKSEGLPRQAGTTFVVGVVLNTGVVAQIILAREFVQEKLNDQPHQCPALVDRREQVFQVVCGHCNRLGTTRNPAGMVKWCCDARVDLEAAM</sequence>